<dbReference type="PANTHER" id="PTHR21180:SF32">
    <property type="entry name" value="ENDONUCLEASE_EXONUCLEASE_PHOSPHATASE FAMILY DOMAIN-CONTAINING PROTEIN 1"/>
    <property type="match status" value="1"/>
</dbReference>
<feature type="transmembrane region" description="Helical" evidence="2">
    <location>
        <begin position="7"/>
        <end position="26"/>
    </location>
</feature>
<dbReference type="Pfam" id="PF10531">
    <property type="entry name" value="SLBB"/>
    <property type="match status" value="1"/>
</dbReference>
<evidence type="ECO:0000313" key="4">
    <source>
        <dbReference type="EMBL" id="MEY8763003.1"/>
    </source>
</evidence>
<gene>
    <name evidence="4" type="ORF">AB8S09_04985</name>
</gene>
<evidence type="ECO:0000313" key="5">
    <source>
        <dbReference type="Proteomes" id="UP001565220"/>
    </source>
</evidence>
<dbReference type="SMART" id="SM00278">
    <property type="entry name" value="HhH1"/>
    <property type="match status" value="2"/>
</dbReference>
<dbReference type="InterPro" id="IPR010994">
    <property type="entry name" value="RuvA_2-like"/>
</dbReference>
<proteinExistence type="predicted"/>
<feature type="compositionally biased region" description="Polar residues" evidence="1">
    <location>
        <begin position="117"/>
        <end position="130"/>
    </location>
</feature>
<evidence type="ECO:0000259" key="3">
    <source>
        <dbReference type="SMART" id="SM00278"/>
    </source>
</evidence>
<keyword evidence="2" id="KW-1133">Transmembrane helix</keyword>
<evidence type="ECO:0000256" key="1">
    <source>
        <dbReference type="SAM" id="MobiDB-lite"/>
    </source>
</evidence>
<accession>A0ABV4DUU4</accession>
<dbReference type="InterPro" id="IPR019554">
    <property type="entry name" value="Soluble_ligand-bd"/>
</dbReference>
<dbReference type="EMBL" id="JBGFFE010000004">
    <property type="protein sequence ID" value="MEY8763003.1"/>
    <property type="molecule type" value="Genomic_DNA"/>
</dbReference>
<keyword evidence="5" id="KW-1185">Reference proteome</keyword>
<dbReference type="RefSeq" id="WP_294183636.1">
    <property type="nucleotide sequence ID" value="NZ_JBGFFE010000004.1"/>
</dbReference>
<dbReference type="Proteomes" id="UP001565220">
    <property type="component" value="Unassembled WGS sequence"/>
</dbReference>
<dbReference type="Gene3D" id="3.10.560.10">
    <property type="entry name" value="Outer membrane lipoprotein wza domain like"/>
    <property type="match status" value="1"/>
</dbReference>
<dbReference type="Gene3D" id="1.10.150.280">
    <property type="entry name" value="AF1531-like domain"/>
    <property type="match status" value="1"/>
</dbReference>
<dbReference type="PANTHER" id="PTHR21180">
    <property type="entry name" value="ENDONUCLEASE/EXONUCLEASE/PHOSPHATASE FAMILY DOMAIN-CONTAINING PROTEIN 1"/>
    <property type="match status" value="1"/>
</dbReference>
<feature type="domain" description="Helix-hairpin-helix DNA-binding motif class 1" evidence="3">
    <location>
        <begin position="145"/>
        <end position="164"/>
    </location>
</feature>
<dbReference type="NCBIfam" id="TIGR00426">
    <property type="entry name" value="competence protein ComEA helix-hairpin-helix repeat region"/>
    <property type="match status" value="1"/>
</dbReference>
<feature type="domain" description="Helix-hairpin-helix DNA-binding motif class 1" evidence="3">
    <location>
        <begin position="175"/>
        <end position="194"/>
    </location>
</feature>
<comment type="caution">
    <text evidence="4">The sequence shown here is derived from an EMBL/GenBank/DDBJ whole genome shotgun (WGS) entry which is preliminary data.</text>
</comment>
<keyword evidence="2" id="KW-0472">Membrane</keyword>
<organism evidence="4 5">
    <name type="scientific">Clostridium lapidicellarium</name>
    <dbReference type="NCBI Taxonomy" id="3240931"/>
    <lineage>
        <taxon>Bacteria</taxon>
        <taxon>Bacillati</taxon>
        <taxon>Bacillota</taxon>
        <taxon>Clostridia</taxon>
        <taxon>Eubacteriales</taxon>
        <taxon>Clostridiaceae</taxon>
        <taxon>Clostridium</taxon>
    </lineage>
</organism>
<keyword evidence="2" id="KW-0812">Transmembrane</keyword>
<protein>
    <submittedName>
        <fullName evidence="4">Helix-hairpin-helix domain-containing protein</fullName>
    </submittedName>
</protein>
<dbReference type="Pfam" id="PF12836">
    <property type="entry name" value="HHH_3"/>
    <property type="match status" value="1"/>
</dbReference>
<dbReference type="InterPro" id="IPR003583">
    <property type="entry name" value="Hlx-hairpin-Hlx_DNA-bd_motif"/>
</dbReference>
<sequence>MKYKKQIIGSLVILGVFLIFLIVGYFNSREVKVDESTGGDIFKEESTAKNNSGGITVYVNGEVKKPGVYRLKNNSRVENLIKAAGGFTDEADNYRLNLAKKLKDEDYIYVDSKKDNASGNPVSPESSGNHIGNDGKVDVNRASKEELKTIPGIGDITAQKIIDYREQNGDFSSVEDLKKIDRIGDKTLDKIRDKIDIR</sequence>
<dbReference type="SUPFAM" id="SSF47781">
    <property type="entry name" value="RuvA domain 2-like"/>
    <property type="match status" value="1"/>
</dbReference>
<dbReference type="InterPro" id="IPR004509">
    <property type="entry name" value="Competence_ComEA_HhH"/>
</dbReference>
<name>A0ABV4DUU4_9CLOT</name>
<feature type="region of interest" description="Disordered" evidence="1">
    <location>
        <begin position="114"/>
        <end position="136"/>
    </location>
</feature>
<evidence type="ECO:0000256" key="2">
    <source>
        <dbReference type="SAM" id="Phobius"/>
    </source>
</evidence>
<reference evidence="4 5" key="1">
    <citation type="submission" date="2024-08" db="EMBL/GenBank/DDBJ databases">
        <title>Clostridium lapicellarii sp. nov., and Clostridium renhuaiense sp. nov., two species isolated from the mud in a fermentation cellar used for producing sauce-flavour Chinese liquors.</title>
        <authorList>
            <person name="Yang F."/>
            <person name="Wang H."/>
            <person name="Chen L.Q."/>
            <person name="Zhou N."/>
            <person name="Lu J.J."/>
            <person name="Pu X.X."/>
            <person name="Wan B."/>
            <person name="Wang L."/>
            <person name="Liu S.J."/>
        </authorList>
    </citation>
    <scope>NUCLEOTIDE SEQUENCE [LARGE SCALE GENOMIC DNA]</scope>
    <source>
        <strain evidence="4 5">MT-113</strain>
    </source>
</reference>
<dbReference type="InterPro" id="IPR051675">
    <property type="entry name" value="Endo/Exo/Phosphatase_dom_1"/>
</dbReference>